<sequence length="83" mass="9740">MRGSFSDFGIRDTINWVDRTPTQYNQSVDEAIRFGIKKPIKEIAEHIKKLALDMKRNSSGINFFVDCHPITRWKPEDAEQTYH</sequence>
<keyword evidence="2" id="KW-1185">Reference proteome</keyword>
<protein>
    <submittedName>
        <fullName evidence="1">Uncharacterized protein</fullName>
    </submittedName>
</protein>
<organism evidence="1 2">
    <name type="scientific">Diversispora epigaea</name>
    <dbReference type="NCBI Taxonomy" id="1348612"/>
    <lineage>
        <taxon>Eukaryota</taxon>
        <taxon>Fungi</taxon>
        <taxon>Fungi incertae sedis</taxon>
        <taxon>Mucoromycota</taxon>
        <taxon>Glomeromycotina</taxon>
        <taxon>Glomeromycetes</taxon>
        <taxon>Diversisporales</taxon>
        <taxon>Diversisporaceae</taxon>
        <taxon>Diversispora</taxon>
    </lineage>
</organism>
<evidence type="ECO:0000313" key="2">
    <source>
        <dbReference type="Proteomes" id="UP000266861"/>
    </source>
</evidence>
<proteinExistence type="predicted"/>
<reference evidence="1 2" key="1">
    <citation type="submission" date="2018-08" db="EMBL/GenBank/DDBJ databases">
        <title>Genome and evolution of the arbuscular mycorrhizal fungus Diversispora epigaea (formerly Glomus versiforme) and its bacterial endosymbionts.</title>
        <authorList>
            <person name="Sun X."/>
            <person name="Fei Z."/>
            <person name="Harrison M."/>
        </authorList>
    </citation>
    <scope>NUCLEOTIDE SEQUENCE [LARGE SCALE GENOMIC DNA]</scope>
    <source>
        <strain evidence="1 2">IT104</strain>
    </source>
</reference>
<dbReference type="AlphaFoldDB" id="A0A397IY27"/>
<accession>A0A397IY27</accession>
<name>A0A397IY27_9GLOM</name>
<gene>
    <name evidence="1" type="ORF">Glove_158g74</name>
</gene>
<dbReference type="Proteomes" id="UP000266861">
    <property type="component" value="Unassembled WGS sequence"/>
</dbReference>
<evidence type="ECO:0000313" key="1">
    <source>
        <dbReference type="EMBL" id="RHZ78666.1"/>
    </source>
</evidence>
<comment type="caution">
    <text evidence="1">The sequence shown here is derived from an EMBL/GenBank/DDBJ whole genome shotgun (WGS) entry which is preliminary data.</text>
</comment>
<dbReference type="EMBL" id="PQFF01000149">
    <property type="protein sequence ID" value="RHZ78666.1"/>
    <property type="molecule type" value="Genomic_DNA"/>
</dbReference>